<dbReference type="PANTHER" id="PTHR31157">
    <property type="entry name" value="SCP DOMAIN-CONTAINING PROTEIN"/>
    <property type="match status" value="1"/>
</dbReference>
<keyword evidence="2" id="KW-1133">Transmembrane helix</keyword>
<feature type="compositionally biased region" description="Low complexity" evidence="1">
    <location>
        <begin position="72"/>
        <end position="89"/>
    </location>
</feature>
<evidence type="ECO:0000259" key="3">
    <source>
        <dbReference type="Pfam" id="PF00188"/>
    </source>
</evidence>
<evidence type="ECO:0000313" key="5">
    <source>
        <dbReference type="Proteomes" id="UP000317982"/>
    </source>
</evidence>
<keyword evidence="5" id="KW-1185">Reference proteome</keyword>
<dbReference type="InterPro" id="IPR035940">
    <property type="entry name" value="CAP_sf"/>
</dbReference>
<keyword evidence="2" id="KW-0812">Transmembrane</keyword>
<protein>
    <submittedName>
        <fullName evidence="4">CAP domain-containing protein</fullName>
    </submittedName>
</protein>
<proteinExistence type="predicted"/>
<dbReference type="OrthoDB" id="8611574at2"/>
<dbReference type="CDD" id="cd05379">
    <property type="entry name" value="CAP_bacterial"/>
    <property type="match status" value="1"/>
</dbReference>
<name>A0A545AW93_9ACTN</name>
<feature type="region of interest" description="Disordered" evidence="1">
    <location>
        <begin position="59"/>
        <end position="134"/>
    </location>
</feature>
<sequence length="269" mass="26971">MVRLDVVSHRRAPSRVRLWVGGVVVVAAVATAGIAVTGLVRADEGSGGDKAAIEAAETVAPPAVDDPTPCCAPTSSAGSSASSSASPGSVRPRLPGGSPTAATGRAPSSPKPSPRPSATRKTSPPSSTTTGSAEQRVLAVINAARAENGAGPLSMSSGLVASAHDHNLVMADGCGLSHQCDGEGGLGDRISAAGVDWRSVAENIGTGGPVADTESAQGDMAVRLTNDMLAEVPPDDGHRKNILNPDLSRIGIDVIIVDGTVWLTHDFAN</sequence>
<dbReference type="EMBL" id="VIRS01000004">
    <property type="protein sequence ID" value="TQS45599.1"/>
    <property type="molecule type" value="Genomic_DNA"/>
</dbReference>
<feature type="transmembrane region" description="Helical" evidence="2">
    <location>
        <begin position="18"/>
        <end position="40"/>
    </location>
</feature>
<feature type="compositionally biased region" description="Low complexity" evidence="1">
    <location>
        <begin position="116"/>
        <end position="130"/>
    </location>
</feature>
<feature type="domain" description="SCP" evidence="3">
    <location>
        <begin position="138"/>
        <end position="254"/>
    </location>
</feature>
<dbReference type="Proteomes" id="UP000317982">
    <property type="component" value="Unassembled WGS sequence"/>
</dbReference>
<keyword evidence="2" id="KW-0472">Membrane</keyword>
<evidence type="ECO:0000256" key="1">
    <source>
        <dbReference type="SAM" id="MobiDB-lite"/>
    </source>
</evidence>
<dbReference type="InterPro" id="IPR014044">
    <property type="entry name" value="CAP_dom"/>
</dbReference>
<comment type="caution">
    <text evidence="4">The sequence shown here is derived from an EMBL/GenBank/DDBJ whole genome shotgun (WGS) entry which is preliminary data.</text>
</comment>
<dbReference type="AlphaFoldDB" id="A0A545AW93"/>
<dbReference type="Gene3D" id="3.40.33.10">
    <property type="entry name" value="CAP"/>
    <property type="match status" value="1"/>
</dbReference>
<gene>
    <name evidence="4" type="ORF">FL583_07665</name>
</gene>
<dbReference type="SUPFAM" id="SSF55797">
    <property type="entry name" value="PR-1-like"/>
    <property type="match status" value="1"/>
</dbReference>
<dbReference type="PANTHER" id="PTHR31157:SF1">
    <property type="entry name" value="SCP DOMAIN-CONTAINING PROTEIN"/>
    <property type="match status" value="1"/>
</dbReference>
<accession>A0A545AW93</accession>
<evidence type="ECO:0000313" key="4">
    <source>
        <dbReference type="EMBL" id="TQS45599.1"/>
    </source>
</evidence>
<organism evidence="4 5">
    <name type="scientific">Cryptosporangium phraense</name>
    <dbReference type="NCBI Taxonomy" id="2593070"/>
    <lineage>
        <taxon>Bacteria</taxon>
        <taxon>Bacillati</taxon>
        <taxon>Actinomycetota</taxon>
        <taxon>Actinomycetes</taxon>
        <taxon>Cryptosporangiales</taxon>
        <taxon>Cryptosporangiaceae</taxon>
        <taxon>Cryptosporangium</taxon>
    </lineage>
</organism>
<dbReference type="InParanoid" id="A0A545AW93"/>
<reference evidence="4 5" key="1">
    <citation type="submission" date="2019-07" db="EMBL/GenBank/DDBJ databases">
        <title>Cryptosporangium phraense sp. nov., isolated from plant litter.</title>
        <authorList>
            <person name="Suriyachadkun C."/>
        </authorList>
    </citation>
    <scope>NUCLEOTIDE SEQUENCE [LARGE SCALE GENOMIC DNA]</scope>
    <source>
        <strain evidence="4 5">A-T 5661</strain>
    </source>
</reference>
<evidence type="ECO:0000256" key="2">
    <source>
        <dbReference type="SAM" id="Phobius"/>
    </source>
</evidence>
<dbReference type="Pfam" id="PF00188">
    <property type="entry name" value="CAP"/>
    <property type="match status" value="1"/>
</dbReference>